<proteinExistence type="predicted"/>
<evidence type="ECO:0000313" key="2">
    <source>
        <dbReference type="Proteomes" id="UP001233999"/>
    </source>
</evidence>
<sequence>TACGRYAKLNHCVIQRAIKRDVEDKFMSDCVIDNENNPQSSDEFRRQIEVIIYLENFQRKNGNECKITHFVNYTNRSESRNRLIGAWSLNIY</sequence>
<evidence type="ECO:0000313" key="1">
    <source>
        <dbReference type="EMBL" id="KAJ9590520.1"/>
    </source>
</evidence>
<protein>
    <submittedName>
        <fullName evidence="1">Uncharacterized protein</fullName>
    </submittedName>
</protein>
<comment type="caution">
    <text evidence="1">The sequence shown here is derived from an EMBL/GenBank/DDBJ whole genome shotgun (WGS) entry which is preliminary data.</text>
</comment>
<gene>
    <name evidence="1" type="ORF">L9F63_016471</name>
</gene>
<organism evidence="1 2">
    <name type="scientific">Diploptera punctata</name>
    <name type="common">Pacific beetle cockroach</name>
    <dbReference type="NCBI Taxonomy" id="6984"/>
    <lineage>
        <taxon>Eukaryota</taxon>
        <taxon>Metazoa</taxon>
        <taxon>Ecdysozoa</taxon>
        <taxon>Arthropoda</taxon>
        <taxon>Hexapoda</taxon>
        <taxon>Insecta</taxon>
        <taxon>Pterygota</taxon>
        <taxon>Neoptera</taxon>
        <taxon>Polyneoptera</taxon>
        <taxon>Dictyoptera</taxon>
        <taxon>Blattodea</taxon>
        <taxon>Blaberoidea</taxon>
        <taxon>Blaberidae</taxon>
        <taxon>Diplopterinae</taxon>
        <taxon>Diploptera</taxon>
    </lineage>
</organism>
<dbReference type="AlphaFoldDB" id="A0AAD8A1S8"/>
<feature type="non-terminal residue" evidence="1">
    <location>
        <position position="1"/>
    </location>
</feature>
<reference evidence="1" key="1">
    <citation type="journal article" date="2023" name="IScience">
        <title>Live-bearing cockroach genome reveals convergent evolutionary mechanisms linked to viviparity in insects and beyond.</title>
        <authorList>
            <person name="Fouks B."/>
            <person name="Harrison M.C."/>
            <person name="Mikhailova A.A."/>
            <person name="Marchal E."/>
            <person name="English S."/>
            <person name="Carruthers M."/>
            <person name="Jennings E.C."/>
            <person name="Chiamaka E.L."/>
            <person name="Frigard R.A."/>
            <person name="Pippel M."/>
            <person name="Attardo G.M."/>
            <person name="Benoit J.B."/>
            <person name="Bornberg-Bauer E."/>
            <person name="Tobe S.S."/>
        </authorList>
    </citation>
    <scope>NUCLEOTIDE SEQUENCE</scope>
    <source>
        <strain evidence="1">Stay&amp;Tobe</strain>
    </source>
</reference>
<accession>A0AAD8A1S8</accession>
<feature type="non-terminal residue" evidence="1">
    <location>
        <position position="92"/>
    </location>
</feature>
<keyword evidence="2" id="KW-1185">Reference proteome</keyword>
<name>A0AAD8A1S8_DIPPU</name>
<reference evidence="1" key="2">
    <citation type="submission" date="2023-05" db="EMBL/GenBank/DDBJ databases">
        <authorList>
            <person name="Fouks B."/>
        </authorList>
    </citation>
    <scope>NUCLEOTIDE SEQUENCE</scope>
    <source>
        <strain evidence="1">Stay&amp;Tobe</strain>
        <tissue evidence="1">Testes</tissue>
    </source>
</reference>
<dbReference type="EMBL" id="JASPKZ010004211">
    <property type="protein sequence ID" value="KAJ9590520.1"/>
    <property type="molecule type" value="Genomic_DNA"/>
</dbReference>
<dbReference type="Proteomes" id="UP001233999">
    <property type="component" value="Unassembled WGS sequence"/>
</dbReference>